<accession>A1C411</accession>
<dbReference type="PANTHER" id="PTHR24320:SF152">
    <property type="entry name" value="SHORT-CHAIN DEHYDROGENASE_REDUCTASE FAMILY PROTEIN"/>
    <property type="match status" value="1"/>
</dbReference>
<dbReference type="VEuPathDB" id="FungiDB:ACLA_058080"/>
<keyword evidence="2" id="KW-0521">NADP</keyword>
<dbReference type="EMBL" id="DS026990">
    <property type="protein sequence ID" value="EAW15151.1"/>
    <property type="molecule type" value="Genomic_DNA"/>
</dbReference>
<dbReference type="Gene3D" id="3.40.50.720">
    <property type="entry name" value="NAD(P)-binding Rossmann-like Domain"/>
    <property type="match status" value="1"/>
</dbReference>
<evidence type="ECO:0000256" key="3">
    <source>
        <dbReference type="ARBA" id="ARBA00023002"/>
    </source>
</evidence>
<dbReference type="GO" id="GO:0016491">
    <property type="term" value="F:oxidoreductase activity"/>
    <property type="evidence" value="ECO:0007669"/>
    <property type="project" value="UniProtKB-KW"/>
</dbReference>
<dbReference type="Pfam" id="PF00106">
    <property type="entry name" value="adh_short"/>
    <property type="match status" value="1"/>
</dbReference>
<dbReference type="STRING" id="344612.A1C411"/>
<evidence type="ECO:0000313" key="5">
    <source>
        <dbReference type="Proteomes" id="UP000006701"/>
    </source>
</evidence>
<dbReference type="AlphaFoldDB" id="A1C411"/>
<dbReference type="GeneID" id="4708893"/>
<dbReference type="PANTHER" id="PTHR24320">
    <property type="entry name" value="RETINOL DEHYDROGENASE"/>
    <property type="match status" value="1"/>
</dbReference>
<comment type="similarity">
    <text evidence="1">Belongs to the short-chain dehydrogenases/reductases (SDR) family.</text>
</comment>
<name>A1C411_ASPCL</name>
<dbReference type="eggNOG" id="KOG1208">
    <property type="taxonomic scope" value="Eukaryota"/>
</dbReference>
<dbReference type="Proteomes" id="UP000006701">
    <property type="component" value="Unassembled WGS sequence"/>
</dbReference>
<proteinExistence type="inferred from homology"/>
<evidence type="ECO:0000256" key="1">
    <source>
        <dbReference type="ARBA" id="ARBA00006484"/>
    </source>
</evidence>
<dbReference type="KEGG" id="act:ACLA_058080"/>
<dbReference type="InterPro" id="IPR036291">
    <property type="entry name" value="NAD(P)-bd_dom_sf"/>
</dbReference>
<keyword evidence="3" id="KW-0560">Oxidoreductase</keyword>
<evidence type="ECO:0000256" key="2">
    <source>
        <dbReference type="ARBA" id="ARBA00022857"/>
    </source>
</evidence>
<organism evidence="4 5">
    <name type="scientific">Aspergillus clavatus (strain ATCC 1007 / CBS 513.65 / DSM 816 / NCTC 3887 / NRRL 1 / QM 1276 / 107)</name>
    <dbReference type="NCBI Taxonomy" id="344612"/>
    <lineage>
        <taxon>Eukaryota</taxon>
        <taxon>Fungi</taxon>
        <taxon>Dikarya</taxon>
        <taxon>Ascomycota</taxon>
        <taxon>Pezizomycotina</taxon>
        <taxon>Eurotiomycetes</taxon>
        <taxon>Eurotiomycetidae</taxon>
        <taxon>Eurotiales</taxon>
        <taxon>Aspergillaceae</taxon>
        <taxon>Aspergillus</taxon>
        <taxon>Aspergillus subgen. Fumigati</taxon>
    </lineage>
</organism>
<dbReference type="HOGENOM" id="CLU_010194_44_0_1"/>
<reference evidence="4 5" key="1">
    <citation type="journal article" date="2008" name="PLoS Genet.">
        <title>Genomic islands in the pathogenic filamentous fungus Aspergillus fumigatus.</title>
        <authorList>
            <person name="Fedorova N.D."/>
            <person name="Khaldi N."/>
            <person name="Joardar V.S."/>
            <person name="Maiti R."/>
            <person name="Amedeo P."/>
            <person name="Anderson M.J."/>
            <person name="Crabtree J."/>
            <person name="Silva J.C."/>
            <person name="Badger J.H."/>
            <person name="Albarraq A."/>
            <person name="Angiuoli S."/>
            <person name="Bussey H."/>
            <person name="Bowyer P."/>
            <person name="Cotty P.J."/>
            <person name="Dyer P.S."/>
            <person name="Egan A."/>
            <person name="Galens K."/>
            <person name="Fraser-Liggett C.M."/>
            <person name="Haas B.J."/>
            <person name="Inman J.M."/>
            <person name="Kent R."/>
            <person name="Lemieux S."/>
            <person name="Malavazi I."/>
            <person name="Orvis J."/>
            <person name="Roemer T."/>
            <person name="Ronning C.M."/>
            <person name="Sundaram J.P."/>
            <person name="Sutton G."/>
            <person name="Turner G."/>
            <person name="Venter J.C."/>
            <person name="White O.R."/>
            <person name="Whitty B.R."/>
            <person name="Youngman P."/>
            <person name="Wolfe K.H."/>
            <person name="Goldman G.H."/>
            <person name="Wortman J.R."/>
            <person name="Jiang B."/>
            <person name="Denning D.W."/>
            <person name="Nierman W.C."/>
        </authorList>
    </citation>
    <scope>NUCLEOTIDE SEQUENCE [LARGE SCALE GENOMIC DNA]</scope>
    <source>
        <strain evidence="5">ATCC 1007 / CBS 513.65 / DSM 816 / NCTC 3887 / NRRL 1</strain>
    </source>
</reference>
<protein>
    <submittedName>
        <fullName evidence="4">Oxidoreductase, short-chain dehydrogenase/reductase family, putative</fullName>
    </submittedName>
</protein>
<sequence>MPRKKMGLKWGPDTKGADVVKAFPLSIKKRTFLLTGVDRDGLPVATAEALASGDAAAIILMGKSQVVAQPVIDEINQKHPKVKVIFVSVDCGRFASVHKAADTIKKLDIPIDGLVGFPTLFAGPWAKTADGVESHFQHNYLSHFLLINLLLDLMLADSRVVMVSSCIRPEASLPEWDDPSFSDGKTYHPLDAFALSTFANIQMVKCLAISGAGRSMSTFAVNPGNTKPSIQTVASLEHVASWLQKKKEQGEDLPILLQQVPKSVSQGIATILRALLDPDIAGK</sequence>
<gene>
    <name evidence="4" type="ORF">ACLA_058080</name>
</gene>
<evidence type="ECO:0000313" key="4">
    <source>
        <dbReference type="EMBL" id="EAW15151.1"/>
    </source>
</evidence>
<dbReference type="RefSeq" id="XP_001276577.1">
    <property type="nucleotide sequence ID" value="XM_001276576.1"/>
</dbReference>
<dbReference type="InterPro" id="IPR002347">
    <property type="entry name" value="SDR_fam"/>
</dbReference>
<dbReference type="OMA" id="EVMAVPW"/>
<dbReference type="OrthoDB" id="191139at2759"/>
<keyword evidence="5" id="KW-1185">Reference proteome</keyword>
<dbReference type="SUPFAM" id="SSF51735">
    <property type="entry name" value="NAD(P)-binding Rossmann-fold domains"/>
    <property type="match status" value="1"/>
</dbReference>